<protein>
    <submittedName>
        <fullName evidence="3">Uncharacterized protein LOC108884536</fullName>
    </submittedName>
</protein>
<dbReference type="KEGG" id="lcf:108884536"/>
<dbReference type="Proteomes" id="UP000694890">
    <property type="component" value="Linkage group LG5"/>
</dbReference>
<dbReference type="AlphaFoldDB" id="A0AAJ7LWK7"/>
<accession>A0AAJ7LWK7</accession>
<feature type="compositionally biased region" description="Basic and acidic residues" evidence="1">
    <location>
        <begin position="138"/>
        <end position="205"/>
    </location>
</feature>
<feature type="compositionally biased region" description="Polar residues" evidence="1">
    <location>
        <begin position="240"/>
        <end position="264"/>
    </location>
</feature>
<reference evidence="3" key="1">
    <citation type="submission" date="2025-08" db="UniProtKB">
        <authorList>
            <consortium name="RefSeq"/>
        </authorList>
    </citation>
    <scope>IDENTIFICATION</scope>
    <source>
        <tissue evidence="3">Brain</tissue>
    </source>
</reference>
<feature type="region of interest" description="Disordered" evidence="1">
    <location>
        <begin position="1"/>
        <end position="264"/>
    </location>
</feature>
<dbReference type="GeneID" id="108884536"/>
<evidence type="ECO:0000313" key="2">
    <source>
        <dbReference type="Proteomes" id="UP000694890"/>
    </source>
</evidence>
<proteinExistence type="predicted"/>
<name>A0AAJ7LWK7_LATCA</name>
<feature type="compositionally biased region" description="Basic and acidic residues" evidence="1">
    <location>
        <begin position="215"/>
        <end position="232"/>
    </location>
</feature>
<evidence type="ECO:0000256" key="1">
    <source>
        <dbReference type="SAM" id="MobiDB-lite"/>
    </source>
</evidence>
<dbReference type="RefSeq" id="XP_018533989.1">
    <property type="nucleotide sequence ID" value="XM_018678473.2"/>
</dbReference>
<evidence type="ECO:0000313" key="3">
    <source>
        <dbReference type="RefSeq" id="XP_018533989.1"/>
    </source>
</evidence>
<feature type="compositionally biased region" description="Basic and acidic residues" evidence="1">
    <location>
        <begin position="114"/>
        <end position="126"/>
    </location>
</feature>
<sequence>MMYSNRSEHSHRRQYGDRGSRQRDDYDDRWEERRETYRDLPQDPYHKYGADGHSNTERTNRSREYSDSPKRLYSKDSVSKDWSRKSPVRRRMSSPDWGAAEKKRRRYTEDNEDDYRYRREPEDKTFRQSPDSFSRLHLPKDFKHTLPQEEDFKYRKTSQDSRHRHRHEEFTYRPQHDDYRLSSGYYRDRGRHERSWDDSEERTRSQECSTKSFGKPRERDDSPFTDHEDHHQNRTRFPLNESSRQAFESDVTNQSPTVPEQKSTKGFQRFLDVLNKGCECCHAHQDSDSDLSRNC</sequence>
<gene>
    <name evidence="3" type="primary">LOC108884536</name>
</gene>
<feature type="compositionally biased region" description="Basic and acidic residues" evidence="1">
    <location>
        <begin position="14"/>
        <end position="84"/>
    </location>
</feature>
<organism evidence="2 3">
    <name type="scientific">Lates calcarifer</name>
    <name type="common">Barramundi</name>
    <name type="synonym">Holocentrus calcarifer</name>
    <dbReference type="NCBI Taxonomy" id="8187"/>
    <lineage>
        <taxon>Eukaryota</taxon>
        <taxon>Metazoa</taxon>
        <taxon>Chordata</taxon>
        <taxon>Craniata</taxon>
        <taxon>Vertebrata</taxon>
        <taxon>Euteleostomi</taxon>
        <taxon>Actinopterygii</taxon>
        <taxon>Neopterygii</taxon>
        <taxon>Teleostei</taxon>
        <taxon>Neoteleostei</taxon>
        <taxon>Acanthomorphata</taxon>
        <taxon>Carangaria</taxon>
        <taxon>Carangaria incertae sedis</taxon>
        <taxon>Centropomidae</taxon>
        <taxon>Lates</taxon>
    </lineage>
</organism>